<evidence type="ECO:0000256" key="1">
    <source>
        <dbReference type="ARBA" id="ARBA00001941"/>
    </source>
</evidence>
<proteinExistence type="inferred from homology"/>
<dbReference type="AlphaFoldDB" id="A0ABD5P8I4"/>
<dbReference type="Proteomes" id="UP001595921">
    <property type="component" value="Unassembled WGS sequence"/>
</dbReference>
<accession>A0ABD5P8I4</accession>
<dbReference type="GO" id="GO:0008237">
    <property type="term" value="F:metallopeptidase activity"/>
    <property type="evidence" value="ECO:0007669"/>
    <property type="project" value="UniProtKB-KW"/>
</dbReference>
<dbReference type="Pfam" id="PF02073">
    <property type="entry name" value="Peptidase_M29"/>
    <property type="match status" value="1"/>
</dbReference>
<dbReference type="PANTHER" id="PTHR34448:SF1">
    <property type="entry name" value="BLL6088 PROTEIN"/>
    <property type="match status" value="1"/>
</dbReference>
<comment type="cofactor">
    <cofactor evidence="2">
        <name>Mg(2+)</name>
        <dbReference type="ChEBI" id="CHEBI:18420"/>
    </cofactor>
</comment>
<protein>
    <submittedName>
        <fullName evidence="10">Aminopeptidase</fullName>
    </submittedName>
</protein>
<dbReference type="InterPro" id="IPR052170">
    <property type="entry name" value="M29_Exopeptidase"/>
</dbReference>
<dbReference type="EMBL" id="JBHSDS010000003">
    <property type="protein sequence ID" value="MFC4357025.1"/>
    <property type="molecule type" value="Genomic_DNA"/>
</dbReference>
<dbReference type="InterPro" id="IPR035097">
    <property type="entry name" value="M29_N-terminal"/>
</dbReference>
<evidence type="ECO:0000313" key="10">
    <source>
        <dbReference type="EMBL" id="MFC4357025.1"/>
    </source>
</evidence>
<organism evidence="10 11">
    <name type="scientific">Halobium salinum</name>
    <dbReference type="NCBI Taxonomy" id="1364940"/>
    <lineage>
        <taxon>Archaea</taxon>
        <taxon>Methanobacteriati</taxon>
        <taxon>Methanobacteriota</taxon>
        <taxon>Stenosarchaea group</taxon>
        <taxon>Halobacteria</taxon>
        <taxon>Halobacteriales</taxon>
        <taxon>Haloferacaceae</taxon>
        <taxon>Halobium</taxon>
    </lineage>
</organism>
<comment type="caution">
    <text evidence="10">The sequence shown here is derived from an EMBL/GenBank/DDBJ whole genome shotgun (WGS) entry which is preliminary data.</text>
</comment>
<dbReference type="Gene3D" id="3.40.1830.10">
    <property type="entry name" value="Thermophilic metalloprotease (M29)"/>
    <property type="match status" value="1"/>
</dbReference>
<dbReference type="PANTHER" id="PTHR34448">
    <property type="entry name" value="AMINOPEPTIDASE"/>
    <property type="match status" value="1"/>
</dbReference>
<evidence type="ECO:0000256" key="9">
    <source>
        <dbReference type="ARBA" id="ARBA00023049"/>
    </source>
</evidence>
<evidence type="ECO:0000256" key="7">
    <source>
        <dbReference type="ARBA" id="ARBA00022723"/>
    </source>
</evidence>
<keyword evidence="8" id="KW-0378">Hydrolase</keyword>
<dbReference type="PRINTS" id="PR00919">
    <property type="entry name" value="THERMOPTASE"/>
</dbReference>
<dbReference type="GO" id="GO:0046872">
    <property type="term" value="F:metal ion binding"/>
    <property type="evidence" value="ECO:0007669"/>
    <property type="project" value="UniProtKB-KW"/>
</dbReference>
<evidence type="ECO:0000256" key="3">
    <source>
        <dbReference type="ARBA" id="ARBA00001947"/>
    </source>
</evidence>
<keyword evidence="6" id="KW-0645">Protease</keyword>
<evidence type="ECO:0000256" key="4">
    <source>
        <dbReference type="ARBA" id="ARBA00008236"/>
    </source>
</evidence>
<keyword evidence="11" id="KW-1185">Reference proteome</keyword>
<evidence type="ECO:0000256" key="2">
    <source>
        <dbReference type="ARBA" id="ARBA00001946"/>
    </source>
</evidence>
<evidence type="ECO:0000256" key="8">
    <source>
        <dbReference type="ARBA" id="ARBA00022801"/>
    </source>
</evidence>
<dbReference type="RefSeq" id="WP_267621808.1">
    <property type="nucleotide sequence ID" value="NZ_JAODIW010000006.1"/>
</dbReference>
<dbReference type="InterPro" id="IPR000787">
    <property type="entry name" value="Peptidase_M29"/>
</dbReference>
<keyword evidence="9" id="KW-0482">Metalloprotease</keyword>
<sequence length="362" mass="40095">MDDRIHRHAEILVDQCTEVGPEDNVIVRASPAAEDLVVALYRKLGEIGARPTTHWGNARAGREYARAMDEEQYRTAEHELAEMEETDVVIMIGGSLNLSESSDVDPAMSAAASKAHEPVFKERLEKRWVITQHPATGSAQKAEMPTDAYAEFVWNAVDKDWEAQREFQQGMVDILDEGEEVRIVSGDTTDVTMSVEGMVGCNDWGTANMPAGEVFTAPVPDSVEGEVLFDKPLMRNGREITDVFLRFESGEVVDYDAAGHVDVLESVLDTDAGARRLGELGIGMNRDIDRFTYNMLFDEKMGDTVHLALGDAIDECVPEGVEANESAQHVDMIVDMSEDSRIEVDGEVVQRDGTFRFEDGFE</sequence>
<comment type="cofactor">
    <cofactor evidence="3">
        <name>Zn(2+)</name>
        <dbReference type="ChEBI" id="CHEBI:29105"/>
    </cofactor>
</comment>
<evidence type="ECO:0000256" key="5">
    <source>
        <dbReference type="ARBA" id="ARBA00022438"/>
    </source>
</evidence>
<dbReference type="GO" id="GO:0006508">
    <property type="term" value="P:proteolysis"/>
    <property type="evidence" value="ECO:0007669"/>
    <property type="project" value="UniProtKB-KW"/>
</dbReference>
<comment type="cofactor">
    <cofactor evidence="1">
        <name>Co(2+)</name>
        <dbReference type="ChEBI" id="CHEBI:48828"/>
    </cofactor>
</comment>
<keyword evidence="7" id="KW-0479">Metal-binding</keyword>
<evidence type="ECO:0000256" key="6">
    <source>
        <dbReference type="ARBA" id="ARBA00022670"/>
    </source>
</evidence>
<comment type="similarity">
    <text evidence="4">Belongs to the peptidase M29 family.</text>
</comment>
<gene>
    <name evidence="10" type="ORF">ACFO0N_03570</name>
</gene>
<evidence type="ECO:0000313" key="11">
    <source>
        <dbReference type="Proteomes" id="UP001595921"/>
    </source>
</evidence>
<dbReference type="SUPFAM" id="SSF144052">
    <property type="entry name" value="Thermophilic metalloprotease-like"/>
    <property type="match status" value="1"/>
</dbReference>
<keyword evidence="5 10" id="KW-0031">Aminopeptidase</keyword>
<dbReference type="GO" id="GO:0004177">
    <property type="term" value="F:aminopeptidase activity"/>
    <property type="evidence" value="ECO:0007669"/>
    <property type="project" value="UniProtKB-KW"/>
</dbReference>
<reference evidence="10 11" key="1">
    <citation type="journal article" date="2019" name="Int. J. Syst. Evol. Microbiol.">
        <title>The Global Catalogue of Microorganisms (GCM) 10K type strain sequencing project: providing services to taxonomists for standard genome sequencing and annotation.</title>
        <authorList>
            <consortium name="The Broad Institute Genomics Platform"/>
            <consortium name="The Broad Institute Genome Sequencing Center for Infectious Disease"/>
            <person name="Wu L."/>
            <person name="Ma J."/>
        </authorList>
    </citation>
    <scope>NUCLEOTIDE SEQUENCE [LARGE SCALE GENOMIC DNA]</scope>
    <source>
        <strain evidence="10 11">CGMCC 1.12553</strain>
    </source>
</reference>
<name>A0ABD5P8I4_9EURY</name>